<gene>
    <name evidence="1" type="ORF">KQI86_01750</name>
</gene>
<keyword evidence="1" id="KW-0966">Cell projection</keyword>
<comment type="caution">
    <text evidence="1">The sequence shown here is derived from an EMBL/GenBank/DDBJ whole genome shotgun (WGS) entry which is preliminary data.</text>
</comment>
<evidence type="ECO:0000313" key="2">
    <source>
        <dbReference type="Proteomes" id="UP000726170"/>
    </source>
</evidence>
<sequence length="132" mass="15050">MSYRIINGKMQYIQELQPYSISNNVKKVNSQNGSVNFNEILQNEINKESDFVISNHAKQRLLERNIEFNQNDLNKIREGIDKAKEKGCSEGVILYKDVALVASIKNRTVITAMNKDESQGNIFTNIDSLVIL</sequence>
<dbReference type="Proteomes" id="UP000726170">
    <property type="component" value="Unassembled WGS sequence"/>
</dbReference>
<accession>A0ABS6ECW0</accession>
<dbReference type="Pfam" id="PF12611">
    <property type="entry name" value="Flagellar_put"/>
    <property type="match status" value="1"/>
</dbReference>
<dbReference type="EMBL" id="JAHLQF010000001">
    <property type="protein sequence ID" value="MBU5483031.1"/>
    <property type="molecule type" value="Genomic_DNA"/>
</dbReference>
<name>A0ABS6ECW0_9CLOT</name>
<keyword evidence="2" id="KW-1185">Reference proteome</keyword>
<dbReference type="InterPro" id="IPR013367">
    <property type="entry name" value="Flagellar_put"/>
</dbReference>
<keyword evidence="1" id="KW-0282">Flagellum</keyword>
<organism evidence="1 2">
    <name type="scientific">Clostridium mobile</name>
    <dbReference type="NCBI Taxonomy" id="2841512"/>
    <lineage>
        <taxon>Bacteria</taxon>
        <taxon>Bacillati</taxon>
        <taxon>Bacillota</taxon>
        <taxon>Clostridia</taxon>
        <taxon>Eubacteriales</taxon>
        <taxon>Clostridiaceae</taxon>
        <taxon>Clostridium</taxon>
    </lineage>
</organism>
<keyword evidence="1" id="KW-0969">Cilium</keyword>
<evidence type="ECO:0000313" key="1">
    <source>
        <dbReference type="EMBL" id="MBU5483031.1"/>
    </source>
</evidence>
<proteinExistence type="predicted"/>
<protein>
    <submittedName>
        <fullName evidence="1">Flagellar biosynthesis protein</fullName>
    </submittedName>
</protein>
<dbReference type="NCBIfam" id="TIGR02530">
    <property type="entry name" value="flg_new"/>
    <property type="match status" value="1"/>
</dbReference>
<dbReference type="RefSeq" id="WP_216437436.1">
    <property type="nucleotide sequence ID" value="NZ_JAHLQF010000001.1"/>
</dbReference>
<reference evidence="1 2" key="1">
    <citation type="submission" date="2021-06" db="EMBL/GenBank/DDBJ databases">
        <authorList>
            <person name="Sun Q."/>
            <person name="Li D."/>
        </authorList>
    </citation>
    <scope>NUCLEOTIDE SEQUENCE [LARGE SCALE GENOMIC DNA]</scope>
    <source>
        <strain evidence="1 2">MSJ-11</strain>
    </source>
</reference>